<comment type="similarity">
    <text evidence="7">Belongs to the binding-protein-dependent transport system permease family.</text>
</comment>
<keyword evidence="5 7" id="KW-1133">Transmembrane helix</keyword>
<dbReference type="InterPro" id="IPR000515">
    <property type="entry name" value="MetI-like"/>
</dbReference>
<dbReference type="AlphaFoldDB" id="A0A6P1TTZ4"/>
<comment type="subcellular location">
    <subcellularLocation>
        <location evidence="1 7">Cell membrane</location>
        <topology evidence="1 7">Multi-pass membrane protein</topology>
    </subcellularLocation>
</comment>
<feature type="transmembrane region" description="Helical" evidence="7">
    <location>
        <begin position="272"/>
        <end position="291"/>
    </location>
</feature>
<evidence type="ECO:0000259" key="8">
    <source>
        <dbReference type="PROSITE" id="PS50928"/>
    </source>
</evidence>
<dbReference type="Pfam" id="PF00528">
    <property type="entry name" value="BPD_transp_1"/>
    <property type="match status" value="1"/>
</dbReference>
<dbReference type="PANTHER" id="PTHR43744:SF9">
    <property type="entry name" value="POLYGALACTURONAN_RHAMNOGALACTURONAN TRANSPORT SYSTEM PERMEASE PROTEIN YTCP"/>
    <property type="match status" value="1"/>
</dbReference>
<dbReference type="PROSITE" id="PS50928">
    <property type="entry name" value="ABC_TM1"/>
    <property type="match status" value="1"/>
</dbReference>
<evidence type="ECO:0000256" key="6">
    <source>
        <dbReference type="ARBA" id="ARBA00023136"/>
    </source>
</evidence>
<reference evidence="9 10" key="1">
    <citation type="submission" date="2020-01" db="EMBL/GenBank/DDBJ databases">
        <title>Genome analysis of Anaerocolumna sp. CBA3638.</title>
        <authorList>
            <person name="Kim J."/>
            <person name="Roh S.W."/>
        </authorList>
    </citation>
    <scope>NUCLEOTIDE SEQUENCE [LARGE SCALE GENOMIC DNA]</scope>
    <source>
        <strain evidence="9 10">CBA3638</strain>
    </source>
</reference>
<dbReference type="KEGG" id="anr:Ana3638_22985"/>
<organism evidence="9 10">
    <name type="scientific">Anaerocolumna sedimenticola</name>
    <dbReference type="NCBI Taxonomy" id="2696063"/>
    <lineage>
        <taxon>Bacteria</taxon>
        <taxon>Bacillati</taxon>
        <taxon>Bacillota</taxon>
        <taxon>Clostridia</taxon>
        <taxon>Lachnospirales</taxon>
        <taxon>Lachnospiraceae</taxon>
        <taxon>Anaerocolumna</taxon>
    </lineage>
</organism>
<dbReference type="Proteomes" id="UP000464314">
    <property type="component" value="Chromosome"/>
</dbReference>
<evidence type="ECO:0000256" key="4">
    <source>
        <dbReference type="ARBA" id="ARBA00022692"/>
    </source>
</evidence>
<feature type="transmembrane region" description="Helical" evidence="7">
    <location>
        <begin position="79"/>
        <end position="104"/>
    </location>
</feature>
<dbReference type="SUPFAM" id="SSF161098">
    <property type="entry name" value="MetI-like"/>
    <property type="match status" value="1"/>
</dbReference>
<keyword evidence="6 7" id="KW-0472">Membrane</keyword>
<accession>A0A6P1TTZ4</accession>
<dbReference type="Gene3D" id="1.10.3720.10">
    <property type="entry name" value="MetI-like"/>
    <property type="match status" value="1"/>
</dbReference>
<proteinExistence type="inferred from homology"/>
<keyword evidence="10" id="KW-1185">Reference proteome</keyword>
<dbReference type="InterPro" id="IPR035906">
    <property type="entry name" value="MetI-like_sf"/>
</dbReference>
<evidence type="ECO:0000256" key="7">
    <source>
        <dbReference type="RuleBase" id="RU363032"/>
    </source>
</evidence>
<feature type="transmembrane region" description="Helical" evidence="7">
    <location>
        <begin position="147"/>
        <end position="167"/>
    </location>
</feature>
<feature type="transmembrane region" description="Helical" evidence="7">
    <location>
        <begin position="116"/>
        <end position="135"/>
    </location>
</feature>
<dbReference type="CDD" id="cd06261">
    <property type="entry name" value="TM_PBP2"/>
    <property type="match status" value="1"/>
</dbReference>
<dbReference type="GO" id="GO:0055085">
    <property type="term" value="P:transmembrane transport"/>
    <property type="evidence" value="ECO:0007669"/>
    <property type="project" value="InterPro"/>
</dbReference>
<feature type="domain" description="ABC transmembrane type-1" evidence="8">
    <location>
        <begin position="76"/>
        <end position="291"/>
    </location>
</feature>
<evidence type="ECO:0000256" key="3">
    <source>
        <dbReference type="ARBA" id="ARBA00022475"/>
    </source>
</evidence>
<evidence type="ECO:0000256" key="2">
    <source>
        <dbReference type="ARBA" id="ARBA00022448"/>
    </source>
</evidence>
<evidence type="ECO:0000256" key="5">
    <source>
        <dbReference type="ARBA" id="ARBA00022989"/>
    </source>
</evidence>
<dbReference type="GO" id="GO:0005886">
    <property type="term" value="C:plasma membrane"/>
    <property type="evidence" value="ECO:0007669"/>
    <property type="project" value="UniProtKB-SubCell"/>
</dbReference>
<dbReference type="EMBL" id="CP048000">
    <property type="protein sequence ID" value="QHQ63867.1"/>
    <property type="molecule type" value="Genomic_DNA"/>
</dbReference>
<sequence>MAGKRNKIKRGFGEKSFRRVNTVFLFCLCLITIYPLYYIIVYSFNEGVDSLKGGLYFWPRIFTAFNYEYVLGNGSLQKAYLITIGRTVLGTLLGLIVTGITAYGFSFKDLPYRKKLMLVVLIPMLFNGGLIPYYIQLSNLKLVDTFWVYVIPGMFNIWNMFVMMKFFSEIPISLREAAVMDGAGEVRILLKVILPLSKPVLAAIGLFVAVYHWNDWYSGAFYVSSSKLLPVQTYLQRLFEADNLGLITTNSTIVAEAAARESQTSQMTVTSVKMAAVVIGTLPILCVYPFVQKHFVKGMLIGSVKE</sequence>
<feature type="transmembrane region" description="Helical" evidence="7">
    <location>
        <begin position="20"/>
        <end position="40"/>
    </location>
</feature>
<evidence type="ECO:0000256" key="1">
    <source>
        <dbReference type="ARBA" id="ARBA00004651"/>
    </source>
</evidence>
<feature type="transmembrane region" description="Helical" evidence="7">
    <location>
        <begin position="188"/>
        <end position="213"/>
    </location>
</feature>
<evidence type="ECO:0000313" key="10">
    <source>
        <dbReference type="Proteomes" id="UP000464314"/>
    </source>
</evidence>
<dbReference type="RefSeq" id="WP_161840674.1">
    <property type="nucleotide sequence ID" value="NZ_CP048000.1"/>
</dbReference>
<evidence type="ECO:0000313" key="9">
    <source>
        <dbReference type="EMBL" id="QHQ63867.1"/>
    </source>
</evidence>
<keyword evidence="3" id="KW-1003">Cell membrane</keyword>
<keyword evidence="4 7" id="KW-0812">Transmembrane</keyword>
<name>A0A6P1TTZ4_9FIRM</name>
<protein>
    <submittedName>
        <fullName evidence="9">ABC transporter permease subunit</fullName>
    </submittedName>
</protein>
<gene>
    <name evidence="9" type="ORF">Ana3638_22985</name>
</gene>
<keyword evidence="2 7" id="KW-0813">Transport</keyword>
<dbReference type="PANTHER" id="PTHR43744">
    <property type="entry name" value="ABC TRANSPORTER PERMEASE PROTEIN MG189-RELATED-RELATED"/>
    <property type="match status" value="1"/>
</dbReference>